<sequence>MSRPAHLPPRPFQRKASPQSYQDRVSPTSNSNTGLRIPRHQRCPSQSAIPEEPPSWLEDLLDDPDSSYKGIVHRRSASDSLAMLDGVAESLPAINTQISEKKSEVSHGIEKLDFDCTYGPNSPRQKAKSVSSESSIVSALEEYISDTNLQLLDGSLCISGMANVDFKDNFVMQVGDLDGETKSSKRHSGQRSRIRKLQYIAGLERTVKAFEAFQSELVATAGNLLQQRAALAIENTYLKQQIVKLQKEKSLLEGKHQSLKREAENLKIVLARTSNAKSMSKASLASPEATWKSLGLEKLCLN</sequence>
<keyword evidence="2" id="KW-1185">Reference proteome</keyword>
<proteinExistence type="predicted"/>
<evidence type="ECO:0000313" key="2">
    <source>
        <dbReference type="Proteomes" id="UP001057402"/>
    </source>
</evidence>
<protein>
    <submittedName>
        <fullName evidence="1">Uncharacterized protein</fullName>
    </submittedName>
</protein>
<name>A0ACB9S2L3_9MYRT</name>
<dbReference type="EMBL" id="CM042882">
    <property type="protein sequence ID" value="KAI4384094.1"/>
    <property type="molecule type" value="Genomic_DNA"/>
</dbReference>
<accession>A0ACB9S2L3</accession>
<gene>
    <name evidence="1" type="ORF">MLD38_009861</name>
</gene>
<evidence type="ECO:0000313" key="1">
    <source>
        <dbReference type="EMBL" id="KAI4384094.1"/>
    </source>
</evidence>
<organism evidence="1 2">
    <name type="scientific">Melastoma candidum</name>
    <dbReference type="NCBI Taxonomy" id="119954"/>
    <lineage>
        <taxon>Eukaryota</taxon>
        <taxon>Viridiplantae</taxon>
        <taxon>Streptophyta</taxon>
        <taxon>Embryophyta</taxon>
        <taxon>Tracheophyta</taxon>
        <taxon>Spermatophyta</taxon>
        <taxon>Magnoliopsida</taxon>
        <taxon>eudicotyledons</taxon>
        <taxon>Gunneridae</taxon>
        <taxon>Pentapetalae</taxon>
        <taxon>rosids</taxon>
        <taxon>malvids</taxon>
        <taxon>Myrtales</taxon>
        <taxon>Melastomataceae</taxon>
        <taxon>Melastomatoideae</taxon>
        <taxon>Melastomateae</taxon>
        <taxon>Melastoma</taxon>
    </lineage>
</organism>
<comment type="caution">
    <text evidence="1">The sequence shown here is derived from an EMBL/GenBank/DDBJ whole genome shotgun (WGS) entry which is preliminary data.</text>
</comment>
<dbReference type="Proteomes" id="UP001057402">
    <property type="component" value="Chromosome 3"/>
</dbReference>
<reference evidence="2" key="1">
    <citation type="journal article" date="2023" name="Front. Plant Sci.">
        <title>Chromosomal-level genome assembly of Melastoma candidum provides insights into trichome evolution.</title>
        <authorList>
            <person name="Zhong Y."/>
            <person name="Wu W."/>
            <person name="Sun C."/>
            <person name="Zou P."/>
            <person name="Liu Y."/>
            <person name="Dai S."/>
            <person name="Zhou R."/>
        </authorList>
    </citation>
    <scope>NUCLEOTIDE SEQUENCE [LARGE SCALE GENOMIC DNA]</scope>
</reference>